<feature type="transmembrane region" description="Helical" evidence="1">
    <location>
        <begin position="112"/>
        <end position="136"/>
    </location>
</feature>
<proteinExistence type="predicted"/>
<feature type="transmembrane region" description="Helical" evidence="1">
    <location>
        <begin position="157"/>
        <end position="178"/>
    </location>
</feature>
<feature type="transmembrane region" description="Helical" evidence="1">
    <location>
        <begin position="184"/>
        <end position="204"/>
    </location>
</feature>
<evidence type="ECO:0000313" key="3">
    <source>
        <dbReference type="Proteomes" id="UP001183202"/>
    </source>
</evidence>
<accession>A0ABU2NEP6</accession>
<dbReference type="EMBL" id="JAVREJ010000018">
    <property type="protein sequence ID" value="MDT0352354.1"/>
    <property type="molecule type" value="Genomic_DNA"/>
</dbReference>
<keyword evidence="1" id="KW-1133">Transmembrane helix</keyword>
<reference evidence="3" key="1">
    <citation type="submission" date="2023-07" db="EMBL/GenBank/DDBJ databases">
        <title>30 novel species of actinomycetes from the DSMZ collection.</title>
        <authorList>
            <person name="Nouioui I."/>
        </authorList>
    </citation>
    <scope>NUCLEOTIDE SEQUENCE [LARGE SCALE GENOMIC DNA]</scope>
    <source>
        <strain evidence="3">DSM 45834</strain>
    </source>
</reference>
<dbReference type="InterPro" id="IPR047928">
    <property type="entry name" value="Perm_prefix_1"/>
</dbReference>
<dbReference type="RefSeq" id="WP_311558860.1">
    <property type="nucleotide sequence ID" value="NZ_JAVREJ010000018.1"/>
</dbReference>
<sequence>MTTSAGPDPIAAYTAVLDASLHGPRRAKERLLAEIADGLRDAAEPYHAAGGELAAAVERATDEFGRPRDLIPECQRELTIRQTRATAARLALCAAVALAGWHTLWVGAGGGLWRLVAIPLAAVTALGAVHAGAVLLATGRLARSLHTPARLATTTAWTASVAAVTMVLTTAVLVAVLADAATPAAVLLASATAIVGHAVVAGAARSCRRCGQLDRRAPDADAP</sequence>
<evidence type="ECO:0000256" key="1">
    <source>
        <dbReference type="SAM" id="Phobius"/>
    </source>
</evidence>
<keyword evidence="1" id="KW-0472">Membrane</keyword>
<keyword evidence="3" id="KW-1185">Reference proteome</keyword>
<organism evidence="2 3">
    <name type="scientific">Pseudonocardia charpentierae</name>
    <dbReference type="NCBI Taxonomy" id="3075545"/>
    <lineage>
        <taxon>Bacteria</taxon>
        <taxon>Bacillati</taxon>
        <taxon>Actinomycetota</taxon>
        <taxon>Actinomycetes</taxon>
        <taxon>Pseudonocardiales</taxon>
        <taxon>Pseudonocardiaceae</taxon>
        <taxon>Pseudonocardia</taxon>
    </lineage>
</organism>
<name>A0ABU2NEP6_9PSEU</name>
<gene>
    <name evidence="2" type="ORF">RM445_22770</name>
</gene>
<feature type="transmembrane region" description="Helical" evidence="1">
    <location>
        <begin position="86"/>
        <end position="106"/>
    </location>
</feature>
<comment type="caution">
    <text evidence="2">The sequence shown here is derived from an EMBL/GenBank/DDBJ whole genome shotgun (WGS) entry which is preliminary data.</text>
</comment>
<dbReference type="NCBIfam" id="NF038403">
    <property type="entry name" value="perm_prefix_1"/>
    <property type="match status" value="1"/>
</dbReference>
<dbReference type="Proteomes" id="UP001183202">
    <property type="component" value="Unassembled WGS sequence"/>
</dbReference>
<keyword evidence="1" id="KW-0812">Transmembrane</keyword>
<protein>
    <submittedName>
        <fullName evidence="2">Permease prefix domain 1-containing protein</fullName>
    </submittedName>
</protein>
<evidence type="ECO:0000313" key="2">
    <source>
        <dbReference type="EMBL" id="MDT0352354.1"/>
    </source>
</evidence>